<accession>A0A8D2L5Q7</accession>
<organism evidence="3 4">
    <name type="scientific">Varanus komodoensis</name>
    <name type="common">Komodo dragon</name>
    <dbReference type="NCBI Taxonomy" id="61221"/>
    <lineage>
        <taxon>Eukaryota</taxon>
        <taxon>Metazoa</taxon>
        <taxon>Chordata</taxon>
        <taxon>Craniata</taxon>
        <taxon>Vertebrata</taxon>
        <taxon>Euteleostomi</taxon>
        <taxon>Lepidosauria</taxon>
        <taxon>Squamata</taxon>
        <taxon>Bifurcata</taxon>
        <taxon>Unidentata</taxon>
        <taxon>Episquamata</taxon>
        <taxon>Toxicofera</taxon>
        <taxon>Anguimorpha</taxon>
        <taxon>Paleoanguimorpha</taxon>
        <taxon>Varanoidea</taxon>
        <taxon>Varanidae</taxon>
        <taxon>Varanus</taxon>
    </lineage>
</organism>
<evidence type="ECO:0000256" key="2">
    <source>
        <dbReference type="SAM" id="SignalP"/>
    </source>
</evidence>
<evidence type="ECO:0000313" key="4">
    <source>
        <dbReference type="Proteomes" id="UP000694545"/>
    </source>
</evidence>
<keyword evidence="4" id="KW-1185">Reference proteome</keyword>
<feature type="chain" id="PRO_5034014307" evidence="2">
    <location>
        <begin position="25"/>
        <end position="121"/>
    </location>
</feature>
<reference evidence="3" key="2">
    <citation type="submission" date="2025-09" db="UniProtKB">
        <authorList>
            <consortium name="Ensembl"/>
        </authorList>
    </citation>
    <scope>IDENTIFICATION</scope>
</reference>
<evidence type="ECO:0000313" key="3">
    <source>
        <dbReference type="Ensembl" id="ENSVKKP00000017005.1"/>
    </source>
</evidence>
<proteinExistence type="predicted"/>
<name>A0A8D2L5Q7_VARKO</name>
<dbReference type="Ensembl" id="ENSVKKT00000017428.1">
    <property type="protein sequence ID" value="ENSVKKP00000017005.1"/>
    <property type="gene ID" value="ENSVKKG00000011619.1"/>
</dbReference>
<feature type="region of interest" description="Disordered" evidence="1">
    <location>
        <begin position="42"/>
        <end position="75"/>
    </location>
</feature>
<evidence type="ECO:0000256" key="1">
    <source>
        <dbReference type="SAM" id="MobiDB-lite"/>
    </source>
</evidence>
<feature type="signal peptide" evidence="2">
    <location>
        <begin position="1"/>
        <end position="24"/>
    </location>
</feature>
<protein>
    <submittedName>
        <fullName evidence="3">Uncharacterized protein</fullName>
    </submittedName>
</protein>
<feature type="compositionally biased region" description="Basic and acidic residues" evidence="1">
    <location>
        <begin position="42"/>
        <end position="52"/>
    </location>
</feature>
<dbReference type="AlphaFoldDB" id="A0A8D2L5Q7"/>
<reference evidence="3" key="1">
    <citation type="submission" date="2025-08" db="UniProtKB">
        <authorList>
            <consortium name="Ensembl"/>
        </authorList>
    </citation>
    <scope>IDENTIFICATION</scope>
</reference>
<keyword evidence="2" id="KW-0732">Signal</keyword>
<dbReference type="Proteomes" id="UP000694545">
    <property type="component" value="Unplaced"/>
</dbReference>
<sequence>MKLTSLIPASLLCAVLVFPWGTSGVPHAPGAFPSGLLPLEDKSGRGCARDPPMEAAVSPSPPDWRSGQMPRGTCRPRLRLGEKQASDEGEGLLGVRAAAPAGCEPSAGALLLALIAGAARL</sequence>